<organism evidence="8 9">
    <name type="scientific">Salix viminalis</name>
    <name type="common">Common osier</name>
    <name type="synonym">Basket willow</name>
    <dbReference type="NCBI Taxonomy" id="40686"/>
    <lineage>
        <taxon>Eukaryota</taxon>
        <taxon>Viridiplantae</taxon>
        <taxon>Streptophyta</taxon>
        <taxon>Embryophyta</taxon>
        <taxon>Tracheophyta</taxon>
        <taxon>Spermatophyta</taxon>
        <taxon>Magnoliopsida</taxon>
        <taxon>eudicotyledons</taxon>
        <taxon>Gunneridae</taxon>
        <taxon>Pentapetalae</taxon>
        <taxon>rosids</taxon>
        <taxon>fabids</taxon>
        <taxon>Malpighiales</taxon>
        <taxon>Salicaceae</taxon>
        <taxon>Saliceae</taxon>
        <taxon>Salix</taxon>
    </lineage>
</organism>
<evidence type="ECO:0000256" key="3">
    <source>
        <dbReference type="ARBA" id="ARBA00022679"/>
    </source>
</evidence>
<proteinExistence type="inferred from homology"/>
<evidence type="ECO:0000313" key="8">
    <source>
        <dbReference type="EMBL" id="KAJ6702986.1"/>
    </source>
</evidence>
<comment type="similarity">
    <text evidence="1 7">Belongs to the glycosyltransferase 37 family.</text>
</comment>
<dbReference type="EC" id="2.4.1.-" evidence="7"/>
<keyword evidence="2 7" id="KW-0328">Glycosyltransferase</keyword>
<dbReference type="PANTHER" id="PTHR31889:SF2">
    <property type="entry name" value="FUCOSYLTRANSFERASE 3"/>
    <property type="match status" value="1"/>
</dbReference>
<dbReference type="PANTHER" id="PTHR31889">
    <property type="entry name" value="FUCOSYLTRANSFERASE 2-RELATED"/>
    <property type="match status" value="1"/>
</dbReference>
<dbReference type="Gene3D" id="3.40.50.11340">
    <property type="match status" value="1"/>
</dbReference>
<dbReference type="Pfam" id="PF03254">
    <property type="entry name" value="XG_FTase"/>
    <property type="match status" value="1"/>
</dbReference>
<dbReference type="AlphaFoldDB" id="A0A9Q0QAN0"/>
<gene>
    <name evidence="8" type="ORF">OIU85_029003</name>
</gene>
<comment type="subcellular location">
    <subcellularLocation>
        <location evidence="7">Golgi apparatus</location>
        <location evidence="7">Golgi stack membrane</location>
        <topology evidence="7">Single-pass type II membrane protein</topology>
    </subcellularLocation>
</comment>
<dbReference type="EMBL" id="JAPFFL010000009">
    <property type="protein sequence ID" value="KAJ6702986.1"/>
    <property type="molecule type" value="Genomic_DNA"/>
</dbReference>
<dbReference type="GO" id="GO:0042546">
    <property type="term" value="P:cell wall biogenesis"/>
    <property type="evidence" value="ECO:0007669"/>
    <property type="project" value="InterPro"/>
</dbReference>
<keyword evidence="4 7" id="KW-0333">Golgi apparatus</keyword>
<keyword evidence="7" id="KW-0472">Membrane</keyword>
<evidence type="ECO:0000256" key="7">
    <source>
        <dbReference type="RuleBase" id="RU367004"/>
    </source>
</evidence>
<dbReference type="FunFam" id="3.40.50.11340:FF:000005">
    <property type="entry name" value="Galactoside 2-alpha-L-fucosyltransferase"/>
    <property type="match status" value="1"/>
</dbReference>
<protein>
    <recommendedName>
        <fullName evidence="7">Fucosyltransferase</fullName>
        <ecNumber evidence="7">2.4.1.-</ecNumber>
    </recommendedName>
</protein>
<comment type="caution">
    <text evidence="8">The sequence shown here is derived from an EMBL/GenBank/DDBJ whole genome shotgun (WGS) entry which is preliminary data.</text>
</comment>
<keyword evidence="3 7" id="KW-0808">Transferase</keyword>
<evidence type="ECO:0000256" key="1">
    <source>
        <dbReference type="ARBA" id="ARBA00010481"/>
    </source>
</evidence>
<sequence>MVSDEFSGMISTIRDQTSWNKTGFQFKMQRNGYCSKIPFAFLIVFSILLMFLVVQQRSKTFEVNGGDAKINVLAGGGGAQTETPEVAGKTNIFWFTLICHAWLVYEFLQDFLQIQEMFHLNKFLTNFLLPGHDKGSCLSRYESAVYRKPSSHKPSPYLLSKLRKYESLHKLCGPYTESYNKTLEQLKSGRNVISTTDCNYLVYTPLSGLGNRMLTIASAFLYALLTNRVLLVEFGSEIAGLFCEPFQQTTWLLPMDFPLRNQFDNFSQVYPRTYGNMLKSGIMNTSMMSPPPPFLYIYLAYNIDRYDGLFYCDQNQDQLRKVPWLVMKSNQYFVPSLFLLPSFKQELSKLFPDEETVFHHLGRYLFQPSNEAWGLITRFYRAYLSKADERIGIQVRVFDTKVTPFQTVVDQILSCTIKEKLLPDVLETRGSAASLSKNQSLKAVLVTSLYSEYYEHIKGVYWTKPTVSGEVIGVYQPSHEEHELYGNNMHSMKAWTEIYLLSMSNALITSSWSTFGYVAQSLGGLKPWILYRPLNGTAPDPPCVRAMSMEPCFHFPPSHGCKAEVNVDHVKHCEDVEWGLKLVKDH</sequence>
<evidence type="ECO:0000256" key="6">
    <source>
        <dbReference type="ARBA" id="ARBA00023316"/>
    </source>
</evidence>
<dbReference type="GO" id="GO:0008107">
    <property type="term" value="F:galactoside 2-alpha-L-fucosyltransferase activity"/>
    <property type="evidence" value="ECO:0007669"/>
    <property type="project" value="InterPro"/>
</dbReference>
<dbReference type="Proteomes" id="UP001151529">
    <property type="component" value="Chromosome 3"/>
</dbReference>
<feature type="transmembrane region" description="Helical" evidence="7">
    <location>
        <begin position="37"/>
        <end position="54"/>
    </location>
</feature>
<accession>A0A9Q0QAN0</accession>
<dbReference type="GO" id="GO:0071555">
    <property type="term" value="P:cell wall organization"/>
    <property type="evidence" value="ECO:0007669"/>
    <property type="project" value="UniProtKB-UniRule"/>
</dbReference>
<dbReference type="GO" id="GO:0032580">
    <property type="term" value="C:Golgi cisterna membrane"/>
    <property type="evidence" value="ECO:0007669"/>
    <property type="project" value="UniProtKB-SubCell"/>
</dbReference>
<keyword evidence="7" id="KW-1133">Transmembrane helix</keyword>
<keyword evidence="5" id="KW-0325">Glycoprotein</keyword>
<evidence type="ECO:0000256" key="4">
    <source>
        <dbReference type="ARBA" id="ARBA00023034"/>
    </source>
</evidence>
<comment type="function">
    <text evidence="7">May be involved in cell wall biosynthesis.</text>
</comment>
<reference evidence="8" key="2">
    <citation type="journal article" date="2023" name="Int. J. Mol. Sci.">
        <title>De Novo Assembly and Annotation of 11 Diverse Shrub Willow (Salix) Genomes Reveals Novel Gene Organization in Sex-Linked Regions.</title>
        <authorList>
            <person name="Hyden B."/>
            <person name="Feng K."/>
            <person name="Yates T.B."/>
            <person name="Jawdy S."/>
            <person name="Cereghino C."/>
            <person name="Smart L.B."/>
            <person name="Muchero W."/>
        </authorList>
    </citation>
    <scope>NUCLEOTIDE SEQUENCE [LARGE SCALE GENOMIC DNA]</scope>
    <source>
        <tissue evidence="8">Shoot tip</tissue>
    </source>
</reference>
<name>A0A9Q0QAN0_SALVM</name>
<dbReference type="InterPro" id="IPR004938">
    <property type="entry name" value="XG_FTase"/>
</dbReference>
<keyword evidence="7" id="KW-0812">Transmembrane</keyword>
<keyword evidence="9" id="KW-1185">Reference proteome</keyword>
<keyword evidence="6 7" id="KW-0961">Cell wall biogenesis/degradation</keyword>
<dbReference type="OrthoDB" id="428346at2759"/>
<reference evidence="8" key="1">
    <citation type="submission" date="2022-11" db="EMBL/GenBank/DDBJ databases">
        <authorList>
            <person name="Hyden B.L."/>
            <person name="Feng K."/>
            <person name="Yates T."/>
            <person name="Jawdy S."/>
            <person name="Smart L.B."/>
            <person name="Muchero W."/>
        </authorList>
    </citation>
    <scope>NUCLEOTIDE SEQUENCE</scope>
    <source>
        <tissue evidence="8">Shoot tip</tissue>
    </source>
</reference>
<evidence type="ECO:0000256" key="2">
    <source>
        <dbReference type="ARBA" id="ARBA00022676"/>
    </source>
</evidence>
<evidence type="ECO:0000256" key="5">
    <source>
        <dbReference type="ARBA" id="ARBA00023180"/>
    </source>
</evidence>
<dbReference type="GO" id="GO:0009969">
    <property type="term" value="P:xyloglucan biosynthetic process"/>
    <property type="evidence" value="ECO:0007669"/>
    <property type="project" value="TreeGrafter"/>
</dbReference>
<evidence type="ECO:0000313" key="9">
    <source>
        <dbReference type="Proteomes" id="UP001151529"/>
    </source>
</evidence>